<dbReference type="Proteomes" id="UP000007819">
    <property type="component" value="Chromosome A2"/>
</dbReference>
<dbReference type="Gene3D" id="2.130.10.10">
    <property type="entry name" value="YVTN repeat-like/Quinoprotein amine dehydrogenase"/>
    <property type="match status" value="2"/>
</dbReference>
<dbReference type="InterPro" id="IPR001680">
    <property type="entry name" value="WD40_rpt"/>
</dbReference>
<dbReference type="PROSITE" id="PS50082">
    <property type="entry name" value="WD_REPEATS_2"/>
    <property type="match status" value="1"/>
</dbReference>
<dbReference type="Pfam" id="PF00400">
    <property type="entry name" value="WD40"/>
    <property type="match status" value="2"/>
</dbReference>
<dbReference type="Gene3D" id="1.25.40.10">
    <property type="entry name" value="Tetratricopeptide repeat domain"/>
    <property type="match status" value="1"/>
</dbReference>
<dbReference type="PANTHER" id="PTHR15574:SF40">
    <property type="entry name" value="WD AND TETRATRICOPEPTIDE REPEATS PROTEIN 1"/>
    <property type="match status" value="1"/>
</dbReference>
<evidence type="ECO:0000256" key="3">
    <source>
        <dbReference type="PROSITE-ProRule" id="PRU00221"/>
    </source>
</evidence>
<feature type="repeat" description="WD" evidence="3">
    <location>
        <begin position="46"/>
        <end position="78"/>
    </location>
</feature>
<reference evidence="5" key="1">
    <citation type="submission" date="2010-06" db="EMBL/GenBank/DDBJ databases">
        <authorList>
            <person name="Jiang H."/>
            <person name="Abraham K."/>
            <person name="Ali S."/>
            <person name="Alsbrooks S.L."/>
            <person name="Anim B.N."/>
            <person name="Anosike U.S."/>
            <person name="Attaway T."/>
            <person name="Bandaranaike D.P."/>
            <person name="Battles P.K."/>
            <person name="Bell S.N."/>
            <person name="Bell A.V."/>
            <person name="Beltran B."/>
            <person name="Bickham C."/>
            <person name="Bustamante Y."/>
            <person name="Caleb T."/>
            <person name="Canada A."/>
            <person name="Cardenas V."/>
            <person name="Carter K."/>
            <person name="Chacko J."/>
            <person name="Chandrabose M.N."/>
            <person name="Chavez D."/>
            <person name="Chavez A."/>
            <person name="Chen L."/>
            <person name="Chu H.-S."/>
            <person name="Claassen K.J."/>
            <person name="Cockrell R."/>
            <person name="Collins M."/>
            <person name="Cooper J.A."/>
            <person name="Cree A."/>
            <person name="Curry S.M."/>
            <person name="Da Y."/>
            <person name="Dao M.D."/>
            <person name="Das B."/>
            <person name="Davila M.-L."/>
            <person name="Davy-Carroll L."/>
            <person name="Denson S."/>
            <person name="Dinh H."/>
            <person name="Ebong V.E."/>
            <person name="Edwards J.R."/>
            <person name="Egan A."/>
            <person name="El-Daye J."/>
            <person name="Escobedo L."/>
            <person name="Fernandez S."/>
            <person name="Fernando P.R."/>
            <person name="Flagg N."/>
            <person name="Forbes L.D."/>
            <person name="Fowler R.G."/>
            <person name="Fu Q."/>
            <person name="Gabisi R.A."/>
            <person name="Ganer J."/>
            <person name="Garbino Pronczuk A."/>
            <person name="Garcia R.M."/>
            <person name="Garner T."/>
            <person name="Garrett T.E."/>
            <person name="Gonzalez D.A."/>
            <person name="Hamid H."/>
            <person name="Hawkins E.S."/>
            <person name="Hirani K."/>
            <person name="Hogues M.E."/>
            <person name="Hollins B."/>
            <person name="Hsiao C.-H."/>
            <person name="Jabil R."/>
            <person name="James M.L."/>
            <person name="Jhangiani S.N."/>
            <person name="Johnson B."/>
            <person name="Johnson Q."/>
            <person name="Joshi V."/>
            <person name="Kalu J.B."/>
            <person name="Kam C."/>
            <person name="Kashfia A."/>
            <person name="Keebler J."/>
            <person name="Kisamo H."/>
            <person name="Kovar C.L."/>
            <person name="Lago L.A."/>
            <person name="Lai C.-Y."/>
            <person name="Laidlaw J."/>
            <person name="Lara F."/>
            <person name="Le T.-K."/>
            <person name="Lee S.L."/>
            <person name="Legall F.H."/>
            <person name="Lemon S.J."/>
            <person name="Lewis L.R."/>
            <person name="Li B."/>
            <person name="Liu Y."/>
            <person name="Liu Y.-S."/>
            <person name="Lopez J."/>
            <person name="Lozado R.J."/>
            <person name="Lu J."/>
            <person name="Madu R.C."/>
            <person name="Maheshwari M."/>
            <person name="Maheshwari R."/>
            <person name="Malloy K."/>
            <person name="Martinez E."/>
            <person name="Mathew T."/>
            <person name="Mercado I.C."/>
            <person name="Mercado C."/>
            <person name="Meyer B."/>
            <person name="Montgomery K."/>
            <person name="Morgan M.B."/>
            <person name="Munidasa M."/>
            <person name="Nazareth L.V."/>
            <person name="Nelson J."/>
            <person name="Ng B.M."/>
            <person name="Nguyen N.B."/>
            <person name="Nguyen P.Q."/>
            <person name="Nguyen T."/>
            <person name="Obregon M."/>
            <person name="Okwuonu G.O."/>
            <person name="Onwere C.G."/>
            <person name="Orozco G."/>
            <person name="Parra A."/>
            <person name="Patel S."/>
            <person name="Patil S."/>
            <person name="Perez A."/>
            <person name="Perez Y."/>
            <person name="Pham C."/>
            <person name="Primus E.L."/>
            <person name="Pu L.-L."/>
            <person name="Puazo M."/>
            <person name="Qin X."/>
            <person name="Quiroz J.B."/>
            <person name="Reese J."/>
            <person name="Richards S."/>
            <person name="Rives C.M."/>
            <person name="Robberts R."/>
            <person name="Ruiz S.J."/>
            <person name="Ruiz M.J."/>
            <person name="Santibanez J."/>
            <person name="Schneider B.W."/>
            <person name="Sisson I."/>
            <person name="Smith M."/>
            <person name="Sodergren E."/>
            <person name="Song X.-Z."/>
            <person name="Song B.B."/>
            <person name="Summersgill H."/>
            <person name="Thelus R."/>
            <person name="Thornton R.D."/>
            <person name="Trejos Z.Y."/>
            <person name="Usmani K."/>
            <person name="Vattathil S."/>
            <person name="Villasana D."/>
            <person name="Walker D.L."/>
            <person name="Wang S."/>
            <person name="Wang K."/>
            <person name="White C.S."/>
            <person name="Williams A.C."/>
            <person name="Williamson J."/>
            <person name="Wilson K."/>
            <person name="Woghiren I.O."/>
            <person name="Woodworth J.R."/>
            <person name="Worley K.C."/>
            <person name="Wright R.A."/>
            <person name="Wu W."/>
            <person name="Young L."/>
            <person name="Zhang L."/>
            <person name="Zhang J."/>
            <person name="Zhu Y."/>
            <person name="Muzny D.M."/>
            <person name="Weinstock G."/>
            <person name="Gibbs R.A."/>
        </authorList>
    </citation>
    <scope>NUCLEOTIDE SEQUENCE [LARGE SCALE GENOMIC DNA]</scope>
    <source>
        <strain evidence="5">LSR1</strain>
    </source>
</reference>
<dbReference type="GO" id="GO:0005737">
    <property type="term" value="C:cytoplasm"/>
    <property type="evidence" value="ECO:0007669"/>
    <property type="project" value="TreeGrafter"/>
</dbReference>
<dbReference type="SUPFAM" id="SSF50978">
    <property type="entry name" value="WD40 repeat-like"/>
    <property type="match status" value="1"/>
</dbReference>
<dbReference type="OrthoDB" id="4869960at2759"/>
<keyword evidence="1 3" id="KW-0853">WD repeat</keyword>
<dbReference type="PANTHER" id="PTHR15574">
    <property type="entry name" value="WD REPEAT DOMAIN-CONTAINING FAMILY"/>
    <property type="match status" value="1"/>
</dbReference>
<dbReference type="GO" id="GO:0080008">
    <property type="term" value="C:Cul4-RING E3 ubiquitin ligase complex"/>
    <property type="evidence" value="ECO:0007669"/>
    <property type="project" value="TreeGrafter"/>
</dbReference>
<evidence type="ECO:0008006" key="6">
    <source>
        <dbReference type="Google" id="ProtNLM"/>
    </source>
</evidence>
<evidence type="ECO:0000256" key="2">
    <source>
        <dbReference type="ARBA" id="ARBA00022737"/>
    </source>
</evidence>
<name>A0A8R2D566_ACYPI</name>
<dbReference type="GO" id="GO:0045717">
    <property type="term" value="P:negative regulation of fatty acid biosynthetic process"/>
    <property type="evidence" value="ECO:0007669"/>
    <property type="project" value="TreeGrafter"/>
</dbReference>
<dbReference type="GeneID" id="103309822"/>
<evidence type="ECO:0000313" key="5">
    <source>
        <dbReference type="Proteomes" id="UP000007819"/>
    </source>
</evidence>
<evidence type="ECO:0000256" key="1">
    <source>
        <dbReference type="ARBA" id="ARBA00022574"/>
    </source>
</evidence>
<dbReference type="SMART" id="SM00320">
    <property type="entry name" value="WD40"/>
    <property type="match status" value="7"/>
</dbReference>
<keyword evidence="5" id="KW-1185">Reference proteome</keyword>
<dbReference type="InterPro" id="IPR015943">
    <property type="entry name" value="WD40/YVTN_repeat-like_dom_sf"/>
</dbReference>
<dbReference type="EnsemblMetazoa" id="XM_016805585.1">
    <property type="protein sequence ID" value="XP_016661074.1"/>
    <property type="gene ID" value="LOC103309822"/>
</dbReference>
<dbReference type="PROSITE" id="PS50294">
    <property type="entry name" value="WD_REPEATS_REGION"/>
    <property type="match status" value="1"/>
</dbReference>
<dbReference type="RefSeq" id="XP_016661074.1">
    <property type="nucleotide sequence ID" value="XM_016805585.1"/>
</dbReference>
<reference evidence="4" key="2">
    <citation type="submission" date="2022-06" db="UniProtKB">
        <authorList>
            <consortium name="EnsemblMetazoa"/>
        </authorList>
    </citation>
    <scope>IDENTIFICATION</scope>
</reference>
<dbReference type="AlphaFoldDB" id="A0A8R2D566"/>
<dbReference type="KEGG" id="api:103309822"/>
<organism evidence="4 5">
    <name type="scientific">Acyrthosiphon pisum</name>
    <name type="common">Pea aphid</name>
    <dbReference type="NCBI Taxonomy" id="7029"/>
    <lineage>
        <taxon>Eukaryota</taxon>
        <taxon>Metazoa</taxon>
        <taxon>Ecdysozoa</taxon>
        <taxon>Arthropoda</taxon>
        <taxon>Hexapoda</taxon>
        <taxon>Insecta</taxon>
        <taxon>Pterygota</taxon>
        <taxon>Neoptera</taxon>
        <taxon>Paraneoptera</taxon>
        <taxon>Hemiptera</taxon>
        <taxon>Sternorrhyncha</taxon>
        <taxon>Aphidomorpha</taxon>
        <taxon>Aphidoidea</taxon>
        <taxon>Aphididae</taxon>
        <taxon>Macrosiphini</taxon>
        <taxon>Acyrthosiphon</taxon>
    </lineage>
</organism>
<sequence>MSSATNLNILQLIRNRELNDHIHTKYTLKSNMDYKCISKLGLFAQLKGHKGSVNCLQWNKSGSTLASVSNDHQIIVWDPFLQKAKTSIKTVHNDSIFSIKFIPGYNDDILATASADQRSLTYNVTTSRKLRSCFCFRGEIRSLAVANDSPSLYWCASGNGYISQHDIRMRHICSIGKLQNTLVKICGNSGSRIGPTCLDINQIRSEQLAVGANDQYVRLYDRRMIKSLSSFYMKQASENALVYDGNNVNNALQYFLPGHIQPKNSETITRTIQGITHLTFSPDGQELLVNYGCEYVYLYDLVNRVDNAFFNIPKVLKVLQNKEVSSTNLIDDQVPVPHLTLPDNVVQLKLKANHLYEKEDYTAAIILYNEAINIHKCSELFLNRAAAYIKRKWHGDFYAALKDCVTALKLEPNHMEAHFQLVVSLFKLNKLTDSKIYLDQFIMKYPSYNTSAAYKCLYSDLLNAQSNNKDTFDGKKILEMSDTTSNVPVWYLTDQTKKKAFEKYFRNQAKDYHCRYIGRNNNFCIHNKEANFFGSRNQFIVAGSDNGLIFVWEKNTEKNLFTLQGDYSAVNCIQPHPSEFLFATSSIGRNVKLWSPLPDDVWDNRNINNYKTSAALNQRTMMSDQF</sequence>
<proteinExistence type="predicted"/>
<accession>A0A8R2D566</accession>
<evidence type="ECO:0000313" key="4">
    <source>
        <dbReference type="EnsemblMetazoa" id="XP_016661074.1"/>
    </source>
</evidence>
<dbReference type="InterPro" id="IPR011990">
    <property type="entry name" value="TPR-like_helical_dom_sf"/>
</dbReference>
<dbReference type="SUPFAM" id="SSF48452">
    <property type="entry name" value="TPR-like"/>
    <property type="match status" value="1"/>
</dbReference>
<dbReference type="InterPro" id="IPR045151">
    <property type="entry name" value="DCAF8"/>
</dbReference>
<keyword evidence="2" id="KW-0677">Repeat</keyword>
<dbReference type="InterPro" id="IPR036322">
    <property type="entry name" value="WD40_repeat_dom_sf"/>
</dbReference>
<protein>
    <recommendedName>
        <fullName evidence="6">WD and tetratricopeptide repeats protein 1</fullName>
    </recommendedName>
</protein>